<gene>
    <name evidence="5" type="ORF">OPV22_007444</name>
</gene>
<proteinExistence type="inferred from homology"/>
<dbReference type="Proteomes" id="UP001222027">
    <property type="component" value="Unassembled WGS sequence"/>
</dbReference>
<keyword evidence="6" id="KW-1185">Reference proteome</keyword>
<accession>A0AAV8RRQ9</accession>
<dbReference type="AlphaFoldDB" id="A0AAV8RRQ9"/>
<evidence type="ECO:0000256" key="1">
    <source>
        <dbReference type="ARBA" id="ARBA00005857"/>
    </source>
</evidence>
<keyword evidence="3" id="KW-0677">Repeat</keyword>
<dbReference type="InterPro" id="IPR011990">
    <property type="entry name" value="TPR-like_helical_dom_sf"/>
</dbReference>
<organism evidence="5 6">
    <name type="scientific">Ensete ventricosum</name>
    <name type="common">Abyssinian banana</name>
    <name type="synonym">Musa ensete</name>
    <dbReference type="NCBI Taxonomy" id="4639"/>
    <lineage>
        <taxon>Eukaryota</taxon>
        <taxon>Viridiplantae</taxon>
        <taxon>Streptophyta</taxon>
        <taxon>Embryophyta</taxon>
        <taxon>Tracheophyta</taxon>
        <taxon>Spermatophyta</taxon>
        <taxon>Magnoliopsida</taxon>
        <taxon>Liliopsida</taxon>
        <taxon>Zingiberales</taxon>
        <taxon>Musaceae</taxon>
        <taxon>Ensete</taxon>
    </lineage>
</organism>
<evidence type="ECO:0000313" key="6">
    <source>
        <dbReference type="Proteomes" id="UP001222027"/>
    </source>
</evidence>
<dbReference type="PANTHER" id="PTHR16263:SF4">
    <property type="entry name" value="TETRATRICOPEPTIDE REPEAT PROTEIN 38"/>
    <property type="match status" value="1"/>
</dbReference>
<name>A0AAV8RRQ9_ENSVE</name>
<reference evidence="5 6" key="1">
    <citation type="submission" date="2022-12" db="EMBL/GenBank/DDBJ databases">
        <title>Chromosome-scale assembly of the Ensete ventricosum genome.</title>
        <authorList>
            <person name="Dussert Y."/>
            <person name="Stocks J."/>
            <person name="Wendawek A."/>
            <person name="Woldeyes F."/>
            <person name="Nichols R.A."/>
            <person name="Borrell J.S."/>
        </authorList>
    </citation>
    <scope>NUCLEOTIDE SEQUENCE [LARGE SCALE GENOMIC DNA]</scope>
    <source>
        <strain evidence="6">cv. Maze</strain>
        <tissue evidence="5">Seeds</tissue>
    </source>
</reference>
<dbReference type="EMBL" id="JAQQAF010000002">
    <property type="protein sequence ID" value="KAJ8506558.1"/>
    <property type="molecule type" value="Genomic_DNA"/>
</dbReference>
<dbReference type="PANTHER" id="PTHR16263">
    <property type="entry name" value="TETRATRICOPEPTIDE REPEAT PROTEIN 38"/>
    <property type="match status" value="1"/>
</dbReference>
<dbReference type="InterPro" id="IPR033891">
    <property type="entry name" value="TTC38"/>
</dbReference>
<dbReference type="SUPFAM" id="SSF48452">
    <property type="entry name" value="TPR-like"/>
    <property type="match status" value="1"/>
</dbReference>
<keyword evidence="4" id="KW-0802">TPR repeat</keyword>
<sequence>MDATTRSDRWGYPVRTASDACIAAIDAYYEQVLAYGRDRAVVLRAARHDPSCVLANALAAHFLAAKDPAESSRLLGAASDSLDNATPYEGAVFGAISCLVADDRDDDLAVDRHFELLKEFPKDLLSLKRAQILCFYMGRPDLSLNLVQEVLVHNKDQSYIYGMLSFPLLELGRMADAEGAARKGLGINSCDFWSQHNLCHVLQYECHFEEAVKFMEACSSTWNSCSSFMYTHNWWHVAVCYLEGDSPLDKVLEVYDHCIWKELERSDAEPTEVYVNALALLMRIYVRDHMHHIAERLMSLANVFKNESMWHVEWHLDVLALWALASTKETSKAEGLLKSIKSRFSLMSRKKQQQMQSAIRLAEAIYEYGRGNFQSVFDLLGPDFDAIGFKMIGASDEQLDAFNEVWYIVLLNIGQISKAIEEVKKQVCKRGGAPFLWQLLEKAYTMEGRSDAPLAGERAKVLEAAYLEGNVTN</sequence>
<comment type="similarity">
    <text evidence="1">Belongs to the TTC38 family.</text>
</comment>
<evidence type="ECO:0000256" key="4">
    <source>
        <dbReference type="ARBA" id="ARBA00022803"/>
    </source>
</evidence>
<dbReference type="Gene3D" id="1.25.40.10">
    <property type="entry name" value="Tetratricopeptide repeat domain"/>
    <property type="match status" value="1"/>
</dbReference>
<protein>
    <recommendedName>
        <fullName evidence="2">Tetratricopeptide repeat protein 38</fullName>
    </recommendedName>
</protein>
<dbReference type="CDD" id="cd05804">
    <property type="entry name" value="StaR_like"/>
    <property type="match status" value="1"/>
</dbReference>
<evidence type="ECO:0000313" key="5">
    <source>
        <dbReference type="EMBL" id="KAJ8506558.1"/>
    </source>
</evidence>
<evidence type="ECO:0000256" key="2">
    <source>
        <dbReference type="ARBA" id="ARBA00019992"/>
    </source>
</evidence>
<evidence type="ECO:0000256" key="3">
    <source>
        <dbReference type="ARBA" id="ARBA00022737"/>
    </source>
</evidence>
<comment type="caution">
    <text evidence="5">The sequence shown here is derived from an EMBL/GenBank/DDBJ whole genome shotgun (WGS) entry which is preliminary data.</text>
</comment>